<dbReference type="SUPFAM" id="SSF50891">
    <property type="entry name" value="Cyclophilin-like"/>
    <property type="match status" value="1"/>
</dbReference>
<comment type="caution">
    <text evidence="1">The sequence shown here is derived from an EMBL/GenBank/DDBJ whole genome shotgun (WGS) entry which is preliminary data.</text>
</comment>
<dbReference type="InterPro" id="IPR029000">
    <property type="entry name" value="Cyclophilin-like_dom_sf"/>
</dbReference>
<dbReference type="OrthoDB" id="532384at2759"/>
<proteinExistence type="predicted"/>
<dbReference type="STRING" id="33097.A0A150G096"/>
<dbReference type="Proteomes" id="UP000075714">
    <property type="component" value="Unassembled WGS sequence"/>
</dbReference>
<protein>
    <submittedName>
        <fullName evidence="1">Uncharacterized protein</fullName>
    </submittedName>
</protein>
<organism evidence="1 2">
    <name type="scientific">Gonium pectorale</name>
    <name type="common">Green alga</name>
    <dbReference type="NCBI Taxonomy" id="33097"/>
    <lineage>
        <taxon>Eukaryota</taxon>
        <taxon>Viridiplantae</taxon>
        <taxon>Chlorophyta</taxon>
        <taxon>core chlorophytes</taxon>
        <taxon>Chlorophyceae</taxon>
        <taxon>CS clade</taxon>
        <taxon>Chlamydomonadales</taxon>
        <taxon>Volvocaceae</taxon>
        <taxon>Gonium</taxon>
    </lineage>
</organism>
<name>A0A150G096_GONPE</name>
<reference evidence="2" key="1">
    <citation type="journal article" date="2016" name="Nat. Commun.">
        <title>The Gonium pectorale genome demonstrates co-option of cell cycle regulation during the evolution of multicellularity.</title>
        <authorList>
            <person name="Hanschen E.R."/>
            <person name="Marriage T.N."/>
            <person name="Ferris P.J."/>
            <person name="Hamaji T."/>
            <person name="Toyoda A."/>
            <person name="Fujiyama A."/>
            <person name="Neme R."/>
            <person name="Noguchi H."/>
            <person name="Minakuchi Y."/>
            <person name="Suzuki M."/>
            <person name="Kawai-Toyooka H."/>
            <person name="Smith D.R."/>
            <person name="Sparks H."/>
            <person name="Anderson J."/>
            <person name="Bakaric R."/>
            <person name="Luria V."/>
            <person name="Karger A."/>
            <person name="Kirschner M.W."/>
            <person name="Durand P.M."/>
            <person name="Michod R.E."/>
            <person name="Nozaki H."/>
            <person name="Olson B.J."/>
        </authorList>
    </citation>
    <scope>NUCLEOTIDE SEQUENCE [LARGE SCALE GENOMIC DNA]</scope>
    <source>
        <strain evidence="2">NIES-2863</strain>
    </source>
</reference>
<dbReference type="AlphaFoldDB" id="A0A150G096"/>
<sequence>MDGQNSESPLHIRIKPYFDRAPLTSALVLELAHHPGGCGGGGGCSFYRNEAVPQDGGSGPPYGLLQGSLAGLVQVPPREGGNVEMRRGHVAMITNTKEFFVSAMGHPGWGSTMTVWGELADAASMAVVEALLALPYHDVKHPTYGTVMRMLDERVSFTPVAAPAAAVEAAAAA</sequence>
<evidence type="ECO:0000313" key="2">
    <source>
        <dbReference type="Proteomes" id="UP000075714"/>
    </source>
</evidence>
<accession>A0A150G096</accession>
<dbReference type="PANTHER" id="PTHR46873:SF1">
    <property type="entry name" value="EXPRESSED PROTEIN"/>
    <property type="match status" value="1"/>
</dbReference>
<gene>
    <name evidence="1" type="ORF">GPECTOR_121g441</name>
</gene>
<keyword evidence="2" id="KW-1185">Reference proteome</keyword>
<dbReference type="EMBL" id="LSYV01000121">
    <property type="protein sequence ID" value="KXZ42740.1"/>
    <property type="molecule type" value="Genomic_DNA"/>
</dbReference>
<dbReference type="PANTHER" id="PTHR46873">
    <property type="entry name" value="EXPRESSED PROTEIN"/>
    <property type="match status" value="1"/>
</dbReference>
<evidence type="ECO:0000313" key="1">
    <source>
        <dbReference type="EMBL" id="KXZ42740.1"/>
    </source>
</evidence>